<evidence type="ECO:0000313" key="2">
    <source>
        <dbReference type="Proteomes" id="UP001153269"/>
    </source>
</evidence>
<reference evidence="1" key="1">
    <citation type="submission" date="2020-03" db="EMBL/GenBank/DDBJ databases">
        <authorList>
            <person name="Weist P."/>
        </authorList>
    </citation>
    <scope>NUCLEOTIDE SEQUENCE</scope>
</reference>
<dbReference type="EMBL" id="CADEAL010001823">
    <property type="protein sequence ID" value="CAB1435866.1"/>
    <property type="molecule type" value="Genomic_DNA"/>
</dbReference>
<accession>A0A9N7UT35</accession>
<dbReference type="AlphaFoldDB" id="A0A9N7UT35"/>
<evidence type="ECO:0000313" key="1">
    <source>
        <dbReference type="EMBL" id="CAB1435866.1"/>
    </source>
</evidence>
<keyword evidence="2" id="KW-1185">Reference proteome</keyword>
<comment type="caution">
    <text evidence="1">The sequence shown here is derived from an EMBL/GenBank/DDBJ whole genome shotgun (WGS) entry which is preliminary data.</text>
</comment>
<protein>
    <submittedName>
        <fullName evidence="1">Uncharacterized protein</fullName>
    </submittedName>
</protein>
<gene>
    <name evidence="1" type="ORF">PLEPLA_LOCUS23903</name>
</gene>
<proteinExistence type="predicted"/>
<dbReference type="Proteomes" id="UP001153269">
    <property type="component" value="Unassembled WGS sequence"/>
</dbReference>
<organism evidence="1 2">
    <name type="scientific">Pleuronectes platessa</name>
    <name type="common">European plaice</name>
    <dbReference type="NCBI Taxonomy" id="8262"/>
    <lineage>
        <taxon>Eukaryota</taxon>
        <taxon>Metazoa</taxon>
        <taxon>Chordata</taxon>
        <taxon>Craniata</taxon>
        <taxon>Vertebrata</taxon>
        <taxon>Euteleostomi</taxon>
        <taxon>Actinopterygii</taxon>
        <taxon>Neopterygii</taxon>
        <taxon>Teleostei</taxon>
        <taxon>Neoteleostei</taxon>
        <taxon>Acanthomorphata</taxon>
        <taxon>Carangaria</taxon>
        <taxon>Pleuronectiformes</taxon>
        <taxon>Pleuronectoidei</taxon>
        <taxon>Pleuronectidae</taxon>
        <taxon>Pleuronectes</taxon>
    </lineage>
</organism>
<name>A0A9N7UT35_PLEPL</name>
<sequence length="157" mass="17937">MSYDQLLKEEDLSGNLKGLAPQKSLPIPNSLKIELTFPRSPQEFHSQAEITDFLFHDPHNCATADHPSRRDEAEFRSKSKRRKFAVRAGILRLTTRFTGLLENPRATRKQHREGHMGRHHVANCVLLTLHIQEICPADNEQSEKLQHVPTDSQRGGE</sequence>